<accession>A0A165LFX4</accession>
<organism evidence="2 3">
    <name type="scientific">Exidia glandulosa HHB12029</name>
    <dbReference type="NCBI Taxonomy" id="1314781"/>
    <lineage>
        <taxon>Eukaryota</taxon>
        <taxon>Fungi</taxon>
        <taxon>Dikarya</taxon>
        <taxon>Basidiomycota</taxon>
        <taxon>Agaricomycotina</taxon>
        <taxon>Agaricomycetes</taxon>
        <taxon>Auriculariales</taxon>
        <taxon>Exidiaceae</taxon>
        <taxon>Exidia</taxon>
    </lineage>
</organism>
<evidence type="ECO:0000313" key="3">
    <source>
        <dbReference type="Proteomes" id="UP000077266"/>
    </source>
</evidence>
<keyword evidence="1" id="KW-0812">Transmembrane</keyword>
<proteinExistence type="predicted"/>
<gene>
    <name evidence="2" type="ORF">EXIGLDRAFT_746949</name>
</gene>
<keyword evidence="3" id="KW-1185">Reference proteome</keyword>
<evidence type="ECO:0000256" key="1">
    <source>
        <dbReference type="SAM" id="Phobius"/>
    </source>
</evidence>
<dbReference type="EMBL" id="KV425926">
    <property type="protein sequence ID" value="KZV97783.1"/>
    <property type="molecule type" value="Genomic_DNA"/>
</dbReference>
<dbReference type="OrthoDB" id="3349377at2759"/>
<keyword evidence="1" id="KW-1133">Transmembrane helix</keyword>
<feature type="transmembrane region" description="Helical" evidence="1">
    <location>
        <begin position="56"/>
        <end position="78"/>
    </location>
</feature>
<feature type="transmembrane region" description="Helical" evidence="1">
    <location>
        <begin position="183"/>
        <end position="205"/>
    </location>
</feature>
<keyword evidence="1" id="KW-0472">Membrane</keyword>
<sequence>MATASLAASTPTPTGYLQIACTSWFLYDWVLTLDDETPYYAAAEEYGRSNTFGCEVFSWVLAIATAVVVVEVDIVLQLRVYAIYEKSRRILFLNGALCIANVVSSAVILAELFSQTHPVTVPVWIQGTCYGLRSKVLGTVWVAPLCYDLYLTLLSVYKLVQDYWRYGRMGGHSLLSVLARDSVVYFFLLVVVVALNIAFWTATPITPGDSTVNLIHAAGGVGGARIILNMREAALRQPSGLDSGGLRE</sequence>
<evidence type="ECO:0000313" key="2">
    <source>
        <dbReference type="EMBL" id="KZV97783.1"/>
    </source>
</evidence>
<feature type="transmembrane region" description="Helical" evidence="1">
    <location>
        <begin position="90"/>
        <end position="110"/>
    </location>
</feature>
<dbReference type="Proteomes" id="UP000077266">
    <property type="component" value="Unassembled WGS sequence"/>
</dbReference>
<name>A0A165LFX4_EXIGL</name>
<dbReference type="InParanoid" id="A0A165LFX4"/>
<dbReference type="AlphaFoldDB" id="A0A165LFX4"/>
<feature type="transmembrane region" description="Helical" evidence="1">
    <location>
        <begin position="140"/>
        <end position="160"/>
    </location>
</feature>
<protein>
    <submittedName>
        <fullName evidence="2">Uncharacterized protein</fullName>
    </submittedName>
</protein>
<reference evidence="2 3" key="1">
    <citation type="journal article" date="2016" name="Mol. Biol. Evol.">
        <title>Comparative Genomics of Early-Diverging Mushroom-Forming Fungi Provides Insights into the Origins of Lignocellulose Decay Capabilities.</title>
        <authorList>
            <person name="Nagy L.G."/>
            <person name="Riley R."/>
            <person name="Tritt A."/>
            <person name="Adam C."/>
            <person name="Daum C."/>
            <person name="Floudas D."/>
            <person name="Sun H."/>
            <person name="Yadav J.S."/>
            <person name="Pangilinan J."/>
            <person name="Larsson K.H."/>
            <person name="Matsuura K."/>
            <person name="Barry K."/>
            <person name="Labutti K."/>
            <person name="Kuo R."/>
            <person name="Ohm R.A."/>
            <person name="Bhattacharya S.S."/>
            <person name="Shirouzu T."/>
            <person name="Yoshinaga Y."/>
            <person name="Martin F.M."/>
            <person name="Grigoriev I.V."/>
            <person name="Hibbett D.S."/>
        </authorList>
    </citation>
    <scope>NUCLEOTIDE SEQUENCE [LARGE SCALE GENOMIC DNA]</scope>
    <source>
        <strain evidence="2 3">HHB12029</strain>
    </source>
</reference>